<dbReference type="Pfam" id="PF02768">
    <property type="entry name" value="DNA_pol3_beta_3"/>
    <property type="match status" value="1"/>
</dbReference>
<dbReference type="EMBL" id="CP036402">
    <property type="protein sequence ID" value="QBI19329.1"/>
    <property type="molecule type" value="Genomic_DNA"/>
</dbReference>
<dbReference type="PANTHER" id="PTHR30478">
    <property type="entry name" value="DNA POLYMERASE III SUBUNIT BETA"/>
    <property type="match status" value="1"/>
</dbReference>
<dbReference type="InterPro" id="IPR046938">
    <property type="entry name" value="DNA_clamp_sf"/>
</dbReference>
<dbReference type="InterPro" id="IPR001001">
    <property type="entry name" value="DNA_polIII_beta"/>
</dbReference>
<dbReference type="RefSeq" id="WP_131154326.1">
    <property type="nucleotide sequence ID" value="NZ_CP036402.1"/>
</dbReference>
<feature type="domain" description="DNA polymerase III beta sliding clamp C-terminal" evidence="10">
    <location>
        <begin position="248"/>
        <end position="364"/>
    </location>
</feature>
<protein>
    <submittedName>
        <fullName evidence="11">DNA polymerase III subunit beta</fullName>
        <ecNumber evidence="11">2.7.7.7</ecNumber>
    </submittedName>
</protein>
<dbReference type="NCBIfam" id="TIGR00663">
    <property type="entry name" value="dnan"/>
    <property type="match status" value="1"/>
</dbReference>
<organism evidence="11 12">
    <name type="scientific">Egibacter rhizosphaerae</name>
    <dbReference type="NCBI Taxonomy" id="1670831"/>
    <lineage>
        <taxon>Bacteria</taxon>
        <taxon>Bacillati</taxon>
        <taxon>Actinomycetota</taxon>
        <taxon>Nitriliruptoria</taxon>
        <taxon>Egibacterales</taxon>
        <taxon>Egibacteraceae</taxon>
        <taxon>Egibacter</taxon>
    </lineage>
</organism>
<keyword evidence="8" id="KW-0238">DNA-binding</keyword>
<comment type="similarity">
    <text evidence="2">Belongs to the beta sliding clamp family.</text>
</comment>
<evidence type="ECO:0000256" key="3">
    <source>
        <dbReference type="ARBA" id="ARBA00022490"/>
    </source>
</evidence>
<evidence type="ECO:0000313" key="12">
    <source>
        <dbReference type="Proteomes" id="UP000291469"/>
    </source>
</evidence>
<dbReference type="OrthoDB" id="468978at2"/>
<dbReference type="GO" id="GO:0003887">
    <property type="term" value="F:DNA-directed DNA polymerase activity"/>
    <property type="evidence" value="ECO:0007669"/>
    <property type="project" value="UniProtKB-KW"/>
</dbReference>
<dbReference type="CDD" id="cd00140">
    <property type="entry name" value="beta_clamp"/>
    <property type="match status" value="1"/>
</dbReference>
<gene>
    <name evidence="11" type="primary">dnaN</name>
    <name evidence="11" type="ORF">ER308_07080</name>
</gene>
<proteinExistence type="inferred from homology"/>
<dbReference type="InterPro" id="IPR022635">
    <property type="entry name" value="DNA_polIII_beta_C"/>
</dbReference>
<dbReference type="SUPFAM" id="SSF55979">
    <property type="entry name" value="DNA clamp"/>
    <property type="match status" value="2"/>
</dbReference>
<keyword evidence="3" id="KW-0963">Cytoplasm</keyword>
<sequence length="365" mass="39147">MKATLATRDLKTALAETKRSLGNRANLPALSGVRVTVDSIDGVTLATTDLELTTWARVDTADALDDGHALVPFAALDKIARKVDGDTVTLHVNGDPDRLRIVSGDADVSLRTMPADDYPPLPQPDGVDWRDHSDHLAWFAAMVETASSDDARPVLTGVWFGDDGIVATDSYRLAWAATSSHLHRLVPSRALDAVRKSKVKTLTAAPGADNPGAGLQAAWFHGATGRLTLTWHSRTIVGKFPDYPQFWPDKTEGAVTVDRQRLRKVVDRIGSLTGTQPVVLAIDSGRLTVEGGTGETGEASESVAVETGGEPPERIAFNPRYLTGGLGMLDGDRVTVELRDEVKPAVIRDAEGGDEFGYLLMPVRV</sequence>
<evidence type="ECO:0000256" key="6">
    <source>
        <dbReference type="ARBA" id="ARBA00022705"/>
    </source>
</evidence>
<evidence type="ECO:0000256" key="8">
    <source>
        <dbReference type="ARBA" id="ARBA00023125"/>
    </source>
</evidence>
<evidence type="ECO:0000256" key="2">
    <source>
        <dbReference type="ARBA" id="ARBA00010752"/>
    </source>
</evidence>
<dbReference type="AlphaFoldDB" id="A0A411YDL7"/>
<dbReference type="GO" id="GO:0006271">
    <property type="term" value="P:DNA strand elongation involved in DNA replication"/>
    <property type="evidence" value="ECO:0007669"/>
    <property type="project" value="TreeGrafter"/>
</dbReference>
<keyword evidence="6" id="KW-0235">DNA replication</keyword>
<dbReference type="Pfam" id="PF00712">
    <property type="entry name" value="DNA_pol3_beta"/>
    <property type="match status" value="1"/>
</dbReference>
<dbReference type="Gene3D" id="3.10.150.10">
    <property type="entry name" value="DNA Polymerase III, subunit A, domain 2"/>
    <property type="match status" value="3"/>
</dbReference>
<dbReference type="Proteomes" id="UP000291469">
    <property type="component" value="Chromosome"/>
</dbReference>
<dbReference type="GO" id="GO:0005737">
    <property type="term" value="C:cytoplasm"/>
    <property type="evidence" value="ECO:0007669"/>
    <property type="project" value="UniProtKB-SubCell"/>
</dbReference>
<keyword evidence="7" id="KW-0239">DNA-directed DNA polymerase</keyword>
<accession>A0A411YDL7</accession>
<dbReference type="InterPro" id="IPR022634">
    <property type="entry name" value="DNA_polIII_beta_N"/>
</dbReference>
<evidence type="ECO:0000313" key="11">
    <source>
        <dbReference type="EMBL" id="QBI19329.1"/>
    </source>
</evidence>
<evidence type="ECO:0000259" key="10">
    <source>
        <dbReference type="Pfam" id="PF02768"/>
    </source>
</evidence>
<evidence type="ECO:0000256" key="4">
    <source>
        <dbReference type="ARBA" id="ARBA00022679"/>
    </source>
</evidence>
<comment type="subcellular location">
    <subcellularLocation>
        <location evidence="1">Cytoplasm</location>
    </subcellularLocation>
</comment>
<dbReference type="GO" id="GO:0008408">
    <property type="term" value="F:3'-5' exonuclease activity"/>
    <property type="evidence" value="ECO:0007669"/>
    <property type="project" value="InterPro"/>
</dbReference>
<keyword evidence="5 11" id="KW-0548">Nucleotidyltransferase</keyword>
<keyword evidence="4 11" id="KW-0808">Transferase</keyword>
<dbReference type="EC" id="2.7.7.7" evidence="11"/>
<dbReference type="GO" id="GO:0009360">
    <property type="term" value="C:DNA polymerase III complex"/>
    <property type="evidence" value="ECO:0007669"/>
    <property type="project" value="InterPro"/>
</dbReference>
<evidence type="ECO:0000256" key="5">
    <source>
        <dbReference type="ARBA" id="ARBA00022695"/>
    </source>
</evidence>
<evidence type="ECO:0000259" key="9">
    <source>
        <dbReference type="Pfam" id="PF00712"/>
    </source>
</evidence>
<dbReference type="GO" id="GO:0003677">
    <property type="term" value="F:DNA binding"/>
    <property type="evidence" value="ECO:0007669"/>
    <property type="project" value="UniProtKB-KW"/>
</dbReference>
<dbReference type="PANTHER" id="PTHR30478:SF0">
    <property type="entry name" value="BETA SLIDING CLAMP"/>
    <property type="match status" value="1"/>
</dbReference>
<dbReference type="SMART" id="SM00480">
    <property type="entry name" value="POL3Bc"/>
    <property type="match status" value="1"/>
</dbReference>
<evidence type="ECO:0000256" key="1">
    <source>
        <dbReference type="ARBA" id="ARBA00004496"/>
    </source>
</evidence>
<dbReference type="KEGG" id="erz:ER308_07080"/>
<evidence type="ECO:0000256" key="7">
    <source>
        <dbReference type="ARBA" id="ARBA00022932"/>
    </source>
</evidence>
<reference evidence="11 12" key="1">
    <citation type="submission" date="2019-01" db="EMBL/GenBank/DDBJ databases">
        <title>Egibacter rhizosphaerae EGI 80759T.</title>
        <authorList>
            <person name="Chen D.-D."/>
            <person name="Tian Y."/>
            <person name="Jiao J.-Y."/>
            <person name="Zhang X.-T."/>
            <person name="Zhang Y.-G."/>
            <person name="Zhang Y."/>
            <person name="Xiao M."/>
            <person name="Shu W.-S."/>
            <person name="Li W.-J."/>
        </authorList>
    </citation>
    <scope>NUCLEOTIDE SEQUENCE [LARGE SCALE GENOMIC DNA]</scope>
    <source>
        <strain evidence="11 12">EGI 80759</strain>
    </source>
</reference>
<feature type="domain" description="DNA polymerase III beta sliding clamp N-terminal" evidence="9">
    <location>
        <begin position="1"/>
        <end position="122"/>
    </location>
</feature>
<keyword evidence="12" id="KW-1185">Reference proteome</keyword>
<name>A0A411YDL7_9ACTN</name>